<reference evidence="8" key="1">
    <citation type="journal article" date="2019" name="Int. J. Syst. Evol. Microbiol.">
        <title>The Global Catalogue of Microorganisms (GCM) 10K type strain sequencing project: providing services to taxonomists for standard genome sequencing and annotation.</title>
        <authorList>
            <consortium name="The Broad Institute Genomics Platform"/>
            <consortium name="The Broad Institute Genome Sequencing Center for Infectious Disease"/>
            <person name="Wu L."/>
            <person name="Ma J."/>
        </authorList>
    </citation>
    <scope>NUCLEOTIDE SEQUENCE [LARGE SCALE GENOMIC DNA]</scope>
    <source>
        <strain evidence="8">CGMCC 1.15277</strain>
    </source>
</reference>
<dbReference type="Gene3D" id="1.10.150.240">
    <property type="entry name" value="Putative phosphatase, domain 2"/>
    <property type="match status" value="1"/>
</dbReference>
<gene>
    <name evidence="7" type="ORF">ACFP57_12185</name>
</gene>
<name>A0ABW1X7A6_9ACTN</name>
<dbReference type="SUPFAM" id="SSF56784">
    <property type="entry name" value="HAD-like"/>
    <property type="match status" value="1"/>
</dbReference>
<evidence type="ECO:0000256" key="1">
    <source>
        <dbReference type="ARBA" id="ARBA00022603"/>
    </source>
</evidence>
<dbReference type="GO" id="GO:0016787">
    <property type="term" value="F:hydrolase activity"/>
    <property type="evidence" value="ECO:0007669"/>
    <property type="project" value="UniProtKB-KW"/>
</dbReference>
<dbReference type="Pfam" id="PF14801">
    <property type="entry name" value="TrmI-like_N"/>
    <property type="match status" value="1"/>
</dbReference>
<protein>
    <submittedName>
        <fullName evidence="7">HAD-IA family hydrolase</fullName>
    </submittedName>
</protein>
<dbReference type="InterPro" id="IPR036412">
    <property type="entry name" value="HAD-like_sf"/>
</dbReference>
<feature type="domain" description="tRNA (adenine(58)-N(1))-methyltransferase catalytic subunit TRM61 C-terminal" evidence="6">
    <location>
        <begin position="303"/>
        <end position="468"/>
    </location>
</feature>
<feature type="compositionally biased region" description="Low complexity" evidence="5">
    <location>
        <begin position="538"/>
        <end position="550"/>
    </location>
</feature>
<evidence type="ECO:0000256" key="2">
    <source>
        <dbReference type="ARBA" id="ARBA00022679"/>
    </source>
</evidence>
<keyword evidence="7" id="KW-0378">Hydrolase</keyword>
<dbReference type="Gene3D" id="3.40.50.1000">
    <property type="entry name" value="HAD superfamily/HAD-like"/>
    <property type="match status" value="1"/>
</dbReference>
<dbReference type="InterPro" id="IPR029063">
    <property type="entry name" value="SAM-dependent_MTases_sf"/>
</dbReference>
<dbReference type="SUPFAM" id="SSF53335">
    <property type="entry name" value="S-adenosyl-L-methionine-dependent methyltransferases"/>
    <property type="match status" value="1"/>
</dbReference>
<dbReference type="InterPro" id="IPR006439">
    <property type="entry name" value="HAD-SF_hydro_IA"/>
</dbReference>
<keyword evidence="1" id="KW-0489">Methyltransferase</keyword>
<evidence type="ECO:0000256" key="5">
    <source>
        <dbReference type="SAM" id="MobiDB-lite"/>
    </source>
</evidence>
<dbReference type="PANTHER" id="PTHR12133:SF1">
    <property type="entry name" value="TRNA (ADENINE(58)-N(1))-METHYLTRANSFERASE, MITOCHONDRIAL"/>
    <property type="match status" value="1"/>
</dbReference>
<accession>A0ABW1X7A6</accession>
<dbReference type="Pfam" id="PF08704">
    <property type="entry name" value="GCD14"/>
    <property type="match status" value="1"/>
</dbReference>
<dbReference type="SFLD" id="SFLDS00003">
    <property type="entry name" value="Haloacid_Dehalogenase"/>
    <property type="match status" value="1"/>
</dbReference>
<evidence type="ECO:0000259" key="6">
    <source>
        <dbReference type="Pfam" id="PF08704"/>
    </source>
</evidence>
<feature type="region of interest" description="Disordered" evidence="5">
    <location>
        <begin position="495"/>
        <end position="550"/>
    </location>
</feature>
<comment type="caution">
    <text evidence="7">The sequence shown here is derived from an EMBL/GenBank/DDBJ whole genome shotgun (WGS) entry which is preliminary data.</text>
</comment>
<dbReference type="CDD" id="cd07505">
    <property type="entry name" value="HAD_BPGM-like"/>
    <property type="match status" value="1"/>
</dbReference>
<dbReference type="Gene3D" id="3.40.50.150">
    <property type="entry name" value="Vaccinia Virus protein VP39"/>
    <property type="match status" value="1"/>
</dbReference>
<dbReference type="InterPro" id="IPR023214">
    <property type="entry name" value="HAD_sf"/>
</dbReference>
<dbReference type="PANTHER" id="PTHR12133">
    <property type="entry name" value="TRNA (ADENINE(58)-N(1))-METHYLTRANSFERASE"/>
    <property type="match status" value="1"/>
</dbReference>
<evidence type="ECO:0000313" key="7">
    <source>
        <dbReference type="EMBL" id="MFC6397736.1"/>
    </source>
</evidence>
<dbReference type="InterPro" id="IPR023198">
    <property type="entry name" value="PGP-like_dom2"/>
</dbReference>
<dbReference type="EMBL" id="JBHSUA010000021">
    <property type="protein sequence ID" value="MFC6397736.1"/>
    <property type="molecule type" value="Genomic_DNA"/>
</dbReference>
<dbReference type="Proteomes" id="UP001596266">
    <property type="component" value="Unassembled WGS sequence"/>
</dbReference>
<dbReference type="InterPro" id="IPR014816">
    <property type="entry name" value="tRNA_MeTrfase_Gcd14"/>
</dbReference>
<proteinExistence type="predicted"/>
<evidence type="ECO:0000256" key="4">
    <source>
        <dbReference type="ARBA" id="ARBA00022694"/>
    </source>
</evidence>
<sequence>MTLQTPAAVLFDFDSTLVDTEPLWIESELALATAHGIPWSEADSHAHVGKSIPTLCAAMVARSDDPELTWEQLSDELVEIQVAKCVAKGGDLFRPGARELVEQVREAGIPHALVSSSYRHIIDAILETLPDMGFGAIVGGDEVEHNKPHPYPYEHAARLLGVDATECLVIEDSVSGSHSGQAAGAVVLTIPAIVEIHAEPGRVVLPTLAGVGVDDLSRIFSTERERVNTLSGVRTGPLRAGERVTLTDPKGRRHSILLTPGKGFQTTKGGFSHDDLIGRPQGITATTKQGLTFLVMRPLMSDYMVAMPREAAVIYPKDAAQIIMWADIFPGARVLEAGVGSGALSIAMLRAIGETGRLHSYERREEFAEVAQRNVENFLGGKHPSWEVTVGDLVESISDEPIDRAVLDMLAPWECVDAVGERMVPGGVLCCYVATTTQMGRVMDTLRVHGGWTEPMATETIVRDWHAEGLSVRPGHGSSGHTGFLVITRRLASGVEAPMRKRRPAPGAYGPDYHGPRPKNIPMTNQDVPVEVDEAADEATGAETTEALNQ</sequence>
<keyword evidence="8" id="KW-1185">Reference proteome</keyword>
<dbReference type="Gene3D" id="3.10.330.20">
    <property type="match status" value="1"/>
</dbReference>
<dbReference type="Pfam" id="PF00702">
    <property type="entry name" value="Hydrolase"/>
    <property type="match status" value="1"/>
</dbReference>
<organism evidence="7 8">
    <name type="scientific">Luteococcus sanguinis</name>
    <dbReference type="NCBI Taxonomy" id="174038"/>
    <lineage>
        <taxon>Bacteria</taxon>
        <taxon>Bacillati</taxon>
        <taxon>Actinomycetota</taxon>
        <taxon>Actinomycetes</taxon>
        <taxon>Propionibacteriales</taxon>
        <taxon>Propionibacteriaceae</taxon>
        <taxon>Luteococcus</taxon>
    </lineage>
</organism>
<keyword evidence="3" id="KW-0949">S-adenosyl-L-methionine</keyword>
<evidence type="ECO:0000313" key="8">
    <source>
        <dbReference type="Proteomes" id="UP001596266"/>
    </source>
</evidence>
<evidence type="ECO:0000256" key="3">
    <source>
        <dbReference type="ARBA" id="ARBA00022691"/>
    </source>
</evidence>
<dbReference type="CDD" id="cd02440">
    <property type="entry name" value="AdoMet_MTases"/>
    <property type="match status" value="1"/>
</dbReference>
<dbReference type="SFLD" id="SFLDG01129">
    <property type="entry name" value="C1.5:_HAD__Beta-PGM__Phosphata"/>
    <property type="match status" value="1"/>
</dbReference>
<dbReference type="NCBIfam" id="TIGR01509">
    <property type="entry name" value="HAD-SF-IA-v3"/>
    <property type="match status" value="1"/>
</dbReference>
<keyword evidence="2" id="KW-0808">Transferase</keyword>
<keyword evidence="4" id="KW-0819">tRNA processing</keyword>
<dbReference type="PROSITE" id="PS51620">
    <property type="entry name" value="SAM_TRM61"/>
    <property type="match status" value="1"/>
</dbReference>
<dbReference type="RefSeq" id="WP_343886100.1">
    <property type="nucleotide sequence ID" value="NZ_BAAAKI010000013.1"/>
</dbReference>
<dbReference type="InterPro" id="IPR049470">
    <property type="entry name" value="TRM61_C"/>
</dbReference>
<dbReference type="PRINTS" id="PR00413">
    <property type="entry name" value="HADHALOGNASE"/>
</dbReference>